<dbReference type="FunFam" id="1.10.10.60:FF:000229">
    <property type="entry name" value="Homeobox-leucine zipper protein HDG1"/>
    <property type="match status" value="1"/>
</dbReference>
<dbReference type="InterPro" id="IPR002913">
    <property type="entry name" value="START_lipid-bd_dom"/>
</dbReference>
<feature type="DNA-binding region" description="Homeobox" evidence="9">
    <location>
        <begin position="54"/>
        <end position="113"/>
    </location>
</feature>
<dbReference type="PANTHER" id="PTHR45654:SF69">
    <property type="entry name" value="HOMEOBOX-LEUCINE ZIPPER PROTEIN ANTHOCYANINLESS 2-LIKE"/>
    <property type="match status" value="1"/>
</dbReference>
<name>A0AAV3PG93_LITER</name>
<comment type="caution">
    <text evidence="15">The sequence shown here is derived from an EMBL/GenBank/DDBJ whole genome shotgun (WGS) entry which is preliminary data.</text>
</comment>
<feature type="compositionally biased region" description="Basic and acidic residues" evidence="12">
    <location>
        <begin position="22"/>
        <end position="32"/>
    </location>
</feature>
<evidence type="ECO:0000256" key="9">
    <source>
        <dbReference type="PROSITE-ProRule" id="PRU00108"/>
    </source>
</evidence>
<dbReference type="GO" id="GO:0008289">
    <property type="term" value="F:lipid binding"/>
    <property type="evidence" value="ECO:0007669"/>
    <property type="project" value="InterPro"/>
</dbReference>
<dbReference type="CDD" id="cd08875">
    <property type="entry name" value="START_ArGLABRA2_like"/>
    <property type="match status" value="1"/>
</dbReference>
<dbReference type="EMBL" id="BAABME010001533">
    <property type="protein sequence ID" value="GAA0150133.1"/>
    <property type="molecule type" value="Genomic_DNA"/>
</dbReference>
<dbReference type="Pfam" id="PF00046">
    <property type="entry name" value="Homeodomain"/>
    <property type="match status" value="1"/>
</dbReference>
<dbReference type="SUPFAM" id="SSF55961">
    <property type="entry name" value="Bet v1-like"/>
    <property type="match status" value="2"/>
</dbReference>
<dbReference type="InterPro" id="IPR042160">
    <property type="entry name" value="HD-Zip_IV"/>
</dbReference>
<feature type="region of interest" description="Disordered" evidence="12">
    <location>
        <begin position="1"/>
        <end position="62"/>
    </location>
</feature>
<dbReference type="PROSITE" id="PS50071">
    <property type="entry name" value="HOMEOBOX_2"/>
    <property type="match status" value="1"/>
</dbReference>
<dbReference type="InterPro" id="IPR001356">
    <property type="entry name" value="HD"/>
</dbReference>
<evidence type="ECO:0000256" key="1">
    <source>
        <dbReference type="ARBA" id="ARBA00004123"/>
    </source>
</evidence>
<dbReference type="Pfam" id="PF25797">
    <property type="entry name" value="PDF2_C"/>
    <property type="match status" value="1"/>
</dbReference>
<dbReference type="Pfam" id="PF01852">
    <property type="entry name" value="START"/>
    <property type="match status" value="1"/>
</dbReference>
<protein>
    <submittedName>
        <fullName evidence="15">Homeodomain transcription factor</fullName>
    </submittedName>
</protein>
<feature type="coiled-coil region" evidence="11">
    <location>
        <begin position="106"/>
        <end position="138"/>
    </location>
</feature>
<evidence type="ECO:0000259" key="14">
    <source>
        <dbReference type="PROSITE" id="PS50848"/>
    </source>
</evidence>
<evidence type="ECO:0000256" key="11">
    <source>
        <dbReference type="SAM" id="Coils"/>
    </source>
</evidence>
<proteinExistence type="inferred from homology"/>
<dbReference type="Proteomes" id="UP001454036">
    <property type="component" value="Unassembled WGS sequence"/>
</dbReference>
<evidence type="ECO:0000256" key="6">
    <source>
        <dbReference type="ARBA" id="ARBA00023155"/>
    </source>
</evidence>
<keyword evidence="5 9" id="KW-0238">DNA-binding</keyword>
<sequence>MEGLGERGMRGENFDSGAMTRGTREEDSDSKFGSDNIEGASGNDHDGPESKSSRMKKYHRHTSYQIQELEGAFKDNPHPDEKARLELGKRLNLEIKQVKFWFQNRRTQMKTQLDRYENAILKQENDRLRIENIAIKEAMRSPVCGNCGGQAIIGELSMEEHHLRIENARLREELNRISLLANKFLGRSVTGMANMRPMLANSNLELAVGRNSFGGLSSLDAGLSMGLDFCYGDSSALPIVASARPVHGVNVADSSSENKALFLPLALAAMDELIKLAQVDNPLWLTNPDGRGETLNLEEYTRSFPPCIGMKPSNFITEATRERGTLTLSSMALVEALMDVNRYADLFSSMVGQAALIAVISLGINGTLNGAIQLMYGQFQVLSPLVPVRRVNFLRFCKQHAEGVWAVVDISVDTFREGPSTYEYANCRRLPSGCIVQDMPSGYSKVIWIEHTEYDENSIHRSFRPLVRSGMGLSAAKWIATIKRQWECYTMIMSPSSPNREQAGITASDRKSVTLLAQRMTKSFCAGVCATMHEWDTIRIGNVEDTRLLVRRSVGNPGEAPGVILSASTTIWMPLSQQHLFDFLRNEHTRSQWDPLSPDGPMEEMLQISKGQDVGNCISLLRASATSPNGHQNTFILQETSTDSTGSLIVYAPVDVPAMNVVMTGGDSTCVGILPSGFSVVPDCFQDSVESNFDGTSIKESTGRNSKGSLLTVSFQILVSNSPEAKLTMESVDTVNALISRTLQGIKAGLQCS</sequence>
<comment type="similarity">
    <text evidence="2">Belongs to the HD-ZIP homeobox family. Class IV subfamily.</text>
</comment>
<keyword evidence="3" id="KW-0805">Transcription regulation</keyword>
<keyword evidence="16" id="KW-1185">Reference proteome</keyword>
<evidence type="ECO:0000256" key="7">
    <source>
        <dbReference type="ARBA" id="ARBA00023163"/>
    </source>
</evidence>
<accession>A0AAV3PG93</accession>
<evidence type="ECO:0000256" key="2">
    <source>
        <dbReference type="ARBA" id="ARBA00006789"/>
    </source>
</evidence>
<dbReference type="GO" id="GO:0005634">
    <property type="term" value="C:nucleus"/>
    <property type="evidence" value="ECO:0007669"/>
    <property type="project" value="UniProtKB-SubCell"/>
</dbReference>
<evidence type="ECO:0000256" key="5">
    <source>
        <dbReference type="ARBA" id="ARBA00023125"/>
    </source>
</evidence>
<evidence type="ECO:0000313" key="15">
    <source>
        <dbReference type="EMBL" id="GAA0150133.1"/>
    </source>
</evidence>
<dbReference type="SUPFAM" id="SSF46689">
    <property type="entry name" value="Homeodomain-like"/>
    <property type="match status" value="1"/>
</dbReference>
<dbReference type="PROSITE" id="PS50848">
    <property type="entry name" value="START"/>
    <property type="match status" value="1"/>
</dbReference>
<dbReference type="PANTHER" id="PTHR45654">
    <property type="entry name" value="HOMEOBOX-LEUCINE ZIPPER PROTEIN MERISTEM L1"/>
    <property type="match status" value="1"/>
</dbReference>
<gene>
    <name evidence="15" type="ORF">LIER_09142</name>
</gene>
<evidence type="ECO:0000256" key="8">
    <source>
        <dbReference type="ARBA" id="ARBA00023242"/>
    </source>
</evidence>
<reference evidence="15 16" key="1">
    <citation type="submission" date="2024-01" db="EMBL/GenBank/DDBJ databases">
        <title>The complete chloroplast genome sequence of Lithospermum erythrorhizon: insights into the phylogenetic relationship among Boraginaceae species and the maternal lineages of purple gromwells.</title>
        <authorList>
            <person name="Okada T."/>
            <person name="Watanabe K."/>
        </authorList>
    </citation>
    <scope>NUCLEOTIDE SEQUENCE [LARGE SCALE GENOMIC DNA]</scope>
</reference>
<evidence type="ECO:0000256" key="10">
    <source>
        <dbReference type="RuleBase" id="RU000682"/>
    </source>
</evidence>
<feature type="domain" description="Homeobox" evidence="13">
    <location>
        <begin position="52"/>
        <end position="112"/>
    </location>
</feature>
<evidence type="ECO:0000256" key="12">
    <source>
        <dbReference type="SAM" id="MobiDB-lite"/>
    </source>
</evidence>
<evidence type="ECO:0000256" key="3">
    <source>
        <dbReference type="ARBA" id="ARBA00023015"/>
    </source>
</evidence>
<evidence type="ECO:0000313" key="16">
    <source>
        <dbReference type="Proteomes" id="UP001454036"/>
    </source>
</evidence>
<dbReference type="SMART" id="SM00234">
    <property type="entry name" value="START"/>
    <property type="match status" value="1"/>
</dbReference>
<feature type="compositionally biased region" description="Basic and acidic residues" evidence="12">
    <location>
        <begin position="43"/>
        <end position="52"/>
    </location>
</feature>
<dbReference type="InterPro" id="IPR009057">
    <property type="entry name" value="Homeodomain-like_sf"/>
</dbReference>
<keyword evidence="4 11" id="KW-0175">Coiled coil</keyword>
<feature type="domain" description="START" evidence="14">
    <location>
        <begin position="255"/>
        <end position="491"/>
    </location>
</feature>
<keyword evidence="7" id="KW-0804">Transcription</keyword>
<organism evidence="15 16">
    <name type="scientific">Lithospermum erythrorhizon</name>
    <name type="common">Purple gromwell</name>
    <name type="synonym">Lithospermum officinale var. erythrorhizon</name>
    <dbReference type="NCBI Taxonomy" id="34254"/>
    <lineage>
        <taxon>Eukaryota</taxon>
        <taxon>Viridiplantae</taxon>
        <taxon>Streptophyta</taxon>
        <taxon>Embryophyta</taxon>
        <taxon>Tracheophyta</taxon>
        <taxon>Spermatophyta</taxon>
        <taxon>Magnoliopsida</taxon>
        <taxon>eudicotyledons</taxon>
        <taxon>Gunneridae</taxon>
        <taxon>Pentapetalae</taxon>
        <taxon>asterids</taxon>
        <taxon>lamiids</taxon>
        <taxon>Boraginales</taxon>
        <taxon>Boraginaceae</taxon>
        <taxon>Boraginoideae</taxon>
        <taxon>Lithospermeae</taxon>
        <taxon>Lithospermum</taxon>
    </lineage>
</organism>
<keyword evidence="6 9" id="KW-0371">Homeobox</keyword>
<dbReference type="GO" id="GO:0003677">
    <property type="term" value="F:DNA binding"/>
    <property type="evidence" value="ECO:0007669"/>
    <property type="project" value="UniProtKB-UniRule"/>
</dbReference>
<comment type="subcellular location">
    <subcellularLocation>
        <location evidence="1 9 10">Nucleus</location>
    </subcellularLocation>
</comment>
<feature type="compositionally biased region" description="Basic residues" evidence="12">
    <location>
        <begin position="53"/>
        <end position="62"/>
    </location>
</feature>
<dbReference type="Gene3D" id="1.10.10.60">
    <property type="entry name" value="Homeodomain-like"/>
    <property type="match status" value="1"/>
</dbReference>
<evidence type="ECO:0000256" key="4">
    <source>
        <dbReference type="ARBA" id="ARBA00023054"/>
    </source>
</evidence>
<dbReference type="SMART" id="SM00389">
    <property type="entry name" value="HOX"/>
    <property type="match status" value="1"/>
</dbReference>
<keyword evidence="8 9" id="KW-0539">Nucleus</keyword>
<feature type="compositionally biased region" description="Basic and acidic residues" evidence="12">
    <location>
        <begin position="1"/>
        <end position="13"/>
    </location>
</feature>
<dbReference type="InterPro" id="IPR057993">
    <property type="entry name" value="HD-Zip_IV_C"/>
</dbReference>
<dbReference type="AlphaFoldDB" id="A0AAV3PG93"/>
<evidence type="ECO:0000259" key="13">
    <source>
        <dbReference type="PROSITE" id="PS50071"/>
    </source>
</evidence>
<dbReference type="CDD" id="cd00086">
    <property type="entry name" value="homeodomain"/>
    <property type="match status" value="1"/>
</dbReference>